<dbReference type="AlphaFoldDB" id="A0AAV5R6T5"/>
<dbReference type="SUPFAM" id="SSF57701">
    <property type="entry name" value="Zn2/Cys6 DNA-binding domain"/>
    <property type="match status" value="2"/>
</dbReference>
<gene>
    <name evidence="3" type="ORF">DAPK24_031180</name>
</gene>
<dbReference type="Proteomes" id="UP001378960">
    <property type="component" value="Unassembled WGS sequence"/>
</dbReference>
<dbReference type="GO" id="GO:0000981">
    <property type="term" value="F:DNA-binding transcription factor activity, RNA polymerase II-specific"/>
    <property type="evidence" value="ECO:0007669"/>
    <property type="project" value="InterPro"/>
</dbReference>
<dbReference type="Gene3D" id="4.10.240.10">
    <property type="entry name" value="Zn(2)-C6 fungal-type DNA-binding domain"/>
    <property type="match status" value="2"/>
</dbReference>
<reference evidence="3 4" key="1">
    <citation type="journal article" date="2023" name="Elife">
        <title>Identification of key yeast species and microbe-microbe interactions impacting larval growth of Drosophila in the wild.</title>
        <authorList>
            <person name="Mure A."/>
            <person name="Sugiura Y."/>
            <person name="Maeda R."/>
            <person name="Honda K."/>
            <person name="Sakurai N."/>
            <person name="Takahashi Y."/>
            <person name="Watada M."/>
            <person name="Katoh T."/>
            <person name="Gotoh A."/>
            <person name="Gotoh Y."/>
            <person name="Taniguchi I."/>
            <person name="Nakamura K."/>
            <person name="Hayashi T."/>
            <person name="Katayama T."/>
            <person name="Uemura T."/>
            <person name="Hattori Y."/>
        </authorList>
    </citation>
    <scope>NUCLEOTIDE SEQUENCE [LARGE SCALE GENOMIC DNA]</scope>
    <source>
        <strain evidence="3 4">PK-24</strain>
    </source>
</reference>
<dbReference type="InterPro" id="IPR036864">
    <property type="entry name" value="Zn2-C6_fun-type_DNA-bd_sf"/>
</dbReference>
<feature type="domain" description="Zn(2)-C6 fungal-type" evidence="2">
    <location>
        <begin position="77"/>
        <end position="107"/>
    </location>
</feature>
<name>A0AAV5R6T5_PICKL</name>
<organism evidence="3 4">
    <name type="scientific">Pichia kluyveri</name>
    <name type="common">Yeast</name>
    <dbReference type="NCBI Taxonomy" id="36015"/>
    <lineage>
        <taxon>Eukaryota</taxon>
        <taxon>Fungi</taxon>
        <taxon>Dikarya</taxon>
        <taxon>Ascomycota</taxon>
        <taxon>Saccharomycotina</taxon>
        <taxon>Pichiomycetes</taxon>
        <taxon>Pichiales</taxon>
        <taxon>Pichiaceae</taxon>
        <taxon>Pichia</taxon>
    </lineage>
</organism>
<evidence type="ECO:0000313" key="4">
    <source>
        <dbReference type="Proteomes" id="UP001378960"/>
    </source>
</evidence>
<dbReference type="InterPro" id="IPR001138">
    <property type="entry name" value="Zn2Cys6_DnaBD"/>
</dbReference>
<accession>A0AAV5R6T5</accession>
<keyword evidence="1" id="KW-0539">Nucleus</keyword>
<dbReference type="PROSITE" id="PS50048">
    <property type="entry name" value="ZN2_CY6_FUNGAL_2"/>
    <property type="match status" value="2"/>
</dbReference>
<protein>
    <recommendedName>
        <fullName evidence="2">Zn(2)-C6 fungal-type domain-containing protein</fullName>
    </recommendedName>
</protein>
<sequence>MPKSQGKIKRSKSGCISCRLSRKKCDETKPVCQLCSKKDIQCIWGTAKQTVNQFINDNGIEILEQITLNTQRRSRNGCIACSKAKKKCDENKPQCNRCVGKQIQCVFKTAKTDKIQQNLVKKEHENLEVLRNNNQMVIISENLALLPLNNVPFDHLFNIFFNVTIKSLVPKESLQVISELTLETFRKSTEFRDILTSLSAAYLFSVDRSKHAAINGIHKKAMTQVLGSYNKSDSFDWVLHSIIFSILSKIYMSSNNEELLKDIYTGVEFILSKNNIESSRTIRLLIESLFYHYSVSILITPLVLLNKYHPFILCDILRSYFPDKATTESNLLLGETLDVLPIVAKTSFLFRKKSYKNKFYSTLMMTVNDLLKKEIKSSQKMIYITLIGCKMLLLDVFPYASQIEKDWLKELFFSVFNSLDKSDMENGLFKLWGVFIIGLTLEKKIHQDQIVSYLEKKWEITHNVGDLRAIDNLKLAWNQNRGLEMLENEMIVNQIFLS</sequence>
<keyword evidence="4" id="KW-1185">Reference proteome</keyword>
<evidence type="ECO:0000313" key="3">
    <source>
        <dbReference type="EMBL" id="GMM46543.1"/>
    </source>
</evidence>
<dbReference type="PROSITE" id="PS00463">
    <property type="entry name" value="ZN2_CY6_FUNGAL_1"/>
    <property type="match status" value="2"/>
</dbReference>
<proteinExistence type="predicted"/>
<dbReference type="SMART" id="SM00066">
    <property type="entry name" value="GAL4"/>
    <property type="match status" value="2"/>
</dbReference>
<evidence type="ECO:0000256" key="1">
    <source>
        <dbReference type="ARBA" id="ARBA00023242"/>
    </source>
</evidence>
<dbReference type="PANTHER" id="PTHR37534">
    <property type="entry name" value="TRANSCRIPTIONAL ACTIVATOR PROTEIN UGA3"/>
    <property type="match status" value="1"/>
</dbReference>
<dbReference type="Pfam" id="PF00172">
    <property type="entry name" value="Zn_clus"/>
    <property type="match status" value="2"/>
</dbReference>
<evidence type="ECO:0000259" key="2">
    <source>
        <dbReference type="PROSITE" id="PS50048"/>
    </source>
</evidence>
<dbReference type="EMBL" id="BTGB01000003">
    <property type="protein sequence ID" value="GMM46543.1"/>
    <property type="molecule type" value="Genomic_DNA"/>
</dbReference>
<dbReference type="GO" id="GO:0008270">
    <property type="term" value="F:zinc ion binding"/>
    <property type="evidence" value="ECO:0007669"/>
    <property type="project" value="InterPro"/>
</dbReference>
<dbReference type="PRINTS" id="PR00755">
    <property type="entry name" value="AFLATOXINBRP"/>
</dbReference>
<dbReference type="PANTHER" id="PTHR37534:SF46">
    <property type="entry name" value="ZN(II)2CYS6 TRANSCRIPTION FACTOR (EUROFUNG)"/>
    <property type="match status" value="1"/>
</dbReference>
<dbReference type="CDD" id="cd00067">
    <property type="entry name" value="GAL4"/>
    <property type="match status" value="2"/>
</dbReference>
<feature type="domain" description="Zn(2)-C6 fungal-type" evidence="2">
    <location>
        <begin position="14"/>
        <end position="44"/>
    </location>
</feature>
<comment type="caution">
    <text evidence="3">The sequence shown here is derived from an EMBL/GenBank/DDBJ whole genome shotgun (WGS) entry which is preliminary data.</text>
</comment>